<dbReference type="InterPro" id="IPR000819">
    <property type="entry name" value="Peptidase_M17_C"/>
</dbReference>
<evidence type="ECO:0000256" key="3">
    <source>
        <dbReference type="ARBA" id="ARBA00022490"/>
    </source>
</evidence>
<feature type="domain" description="Cytosol aminopeptidase" evidence="8">
    <location>
        <begin position="277"/>
        <end position="284"/>
    </location>
</feature>
<dbReference type="PIRSF" id="PIRSF036388">
    <property type="entry name" value="Ctsl_amnpptdse_B"/>
    <property type="match status" value="1"/>
</dbReference>
<keyword evidence="7" id="KW-0464">Manganese</keyword>
<dbReference type="PROSITE" id="PS00631">
    <property type="entry name" value="CYTOSOL_AP"/>
    <property type="match status" value="1"/>
</dbReference>
<keyword evidence="5" id="KW-0479">Metal-binding</keyword>
<evidence type="ECO:0000256" key="1">
    <source>
        <dbReference type="ARBA" id="ARBA00009528"/>
    </source>
</evidence>
<dbReference type="CDD" id="cd00433">
    <property type="entry name" value="Peptidase_M17"/>
    <property type="match status" value="1"/>
</dbReference>
<dbReference type="Pfam" id="PF00883">
    <property type="entry name" value="Peptidase_M17"/>
    <property type="match status" value="1"/>
</dbReference>
<organism evidence="9 10">
    <name type="scientific">Enterovibrio qingdaonensis</name>
    <dbReference type="NCBI Taxonomy" id="2899818"/>
    <lineage>
        <taxon>Bacteria</taxon>
        <taxon>Pseudomonadati</taxon>
        <taxon>Pseudomonadota</taxon>
        <taxon>Gammaproteobacteria</taxon>
        <taxon>Vibrionales</taxon>
        <taxon>Vibrionaceae</taxon>
        <taxon>Enterovibrio</taxon>
    </lineage>
</organism>
<dbReference type="InterPro" id="IPR008330">
    <property type="entry name" value="Pept_M17_PepB"/>
</dbReference>
<evidence type="ECO:0000259" key="8">
    <source>
        <dbReference type="PROSITE" id="PS00631"/>
    </source>
</evidence>
<gene>
    <name evidence="9" type="primary">pepB</name>
    <name evidence="9" type="ORF">LRP49_23710</name>
</gene>
<dbReference type="EMBL" id="JAJUBB010000031">
    <property type="protein sequence ID" value="MDD1784186.1"/>
    <property type="molecule type" value="Genomic_DNA"/>
</dbReference>
<keyword evidence="6 9" id="KW-0378">Hydrolase</keyword>
<dbReference type="NCBIfam" id="NF003450">
    <property type="entry name" value="PRK05015.1"/>
    <property type="match status" value="1"/>
</dbReference>
<dbReference type="GO" id="GO:0004177">
    <property type="term" value="F:aminopeptidase activity"/>
    <property type="evidence" value="ECO:0007669"/>
    <property type="project" value="UniProtKB-KW"/>
</dbReference>
<keyword evidence="3" id="KW-0963">Cytoplasm</keyword>
<evidence type="ECO:0000256" key="6">
    <source>
        <dbReference type="ARBA" id="ARBA00022801"/>
    </source>
</evidence>
<dbReference type="EC" id="3.4.11.23" evidence="9"/>
<comment type="similarity">
    <text evidence="1">Belongs to the peptidase M17 family.</text>
</comment>
<dbReference type="InterPro" id="IPR047620">
    <property type="entry name" value="M17_PepB-like_N"/>
</dbReference>
<evidence type="ECO:0000256" key="4">
    <source>
        <dbReference type="ARBA" id="ARBA00022670"/>
    </source>
</evidence>
<sequence length="433" mass="46459">MTEKMLVTLSHEPAADVWGSNAVVSFGVQGAIVHATGDDKITPVQQAARRLDMQGVRKVKLDGENWDLETAWAFYQGLRGPKPVFDFEAPVLENAAQKALKDRIVATDWVCEIINETAEEVGPQQLAVRAGEFIKSQAPHPEHVSYKIVSGADLLEQGWVGVHTVGRGSARKPAMLQLDYNPTGDENAEVFACIIGKGITFDSGGYSIKQSSFMDSMKADMGGAAMATGGLGLAIAQGLNKRVKLILCCAENMISSNAYKLGDIITYKNGVTVEVLNSDAEGRLVLADGLLYANEFSPALTIDCATLTGAAKMALGNDYHALFSFDQALAQRCLNAADAENEGMWQLPLAEFHRQMLPSNFADMANVGSGQYSPGASTAAAFLSYFVDDYEKGWVHLDCSGTYRKAPSDKWAVGATGMGVKTLARVLLDESAL</sequence>
<evidence type="ECO:0000256" key="7">
    <source>
        <dbReference type="ARBA" id="ARBA00023211"/>
    </source>
</evidence>
<dbReference type="PRINTS" id="PR00481">
    <property type="entry name" value="LAMNOPPTDASE"/>
</dbReference>
<keyword evidence="10" id="KW-1185">Reference proteome</keyword>
<dbReference type="Pfam" id="PF12404">
    <property type="entry name" value="DUF3663"/>
    <property type="match status" value="1"/>
</dbReference>
<dbReference type="Gene3D" id="3.40.630.10">
    <property type="entry name" value="Zn peptidases"/>
    <property type="match status" value="1"/>
</dbReference>
<keyword evidence="2 9" id="KW-0031">Aminopeptidase</keyword>
<reference evidence="9" key="1">
    <citation type="submission" date="2021-12" db="EMBL/GenBank/DDBJ databases">
        <title>Enterovibrio ZSDZ35 sp. nov. and Enterovibrio ZSDZ42 sp. nov., isolated from coastal seawater in Qingdao.</title>
        <authorList>
            <person name="Zhang P."/>
        </authorList>
    </citation>
    <scope>NUCLEOTIDE SEQUENCE</scope>
    <source>
        <strain evidence="9">ZSDZ35</strain>
    </source>
</reference>
<evidence type="ECO:0000256" key="2">
    <source>
        <dbReference type="ARBA" id="ARBA00022438"/>
    </source>
</evidence>
<name>A0ABT5QV69_9GAMM</name>
<dbReference type="SUPFAM" id="SSF53187">
    <property type="entry name" value="Zn-dependent exopeptidases"/>
    <property type="match status" value="1"/>
</dbReference>
<dbReference type="RefSeq" id="WP_274145951.1">
    <property type="nucleotide sequence ID" value="NZ_JAJUBB010000031.1"/>
</dbReference>
<protein>
    <submittedName>
        <fullName evidence="9">Aminopeptidase PepB</fullName>
        <ecNumber evidence="9">3.4.11.23</ecNumber>
    </submittedName>
</protein>
<dbReference type="PANTHER" id="PTHR11963">
    <property type="entry name" value="LEUCINE AMINOPEPTIDASE-RELATED"/>
    <property type="match status" value="1"/>
</dbReference>
<evidence type="ECO:0000313" key="9">
    <source>
        <dbReference type="EMBL" id="MDD1784186.1"/>
    </source>
</evidence>
<dbReference type="InterPro" id="IPR011356">
    <property type="entry name" value="Leucine_aapep/pepB"/>
</dbReference>
<comment type="caution">
    <text evidence="9">The sequence shown here is derived from an EMBL/GenBank/DDBJ whole genome shotgun (WGS) entry which is preliminary data.</text>
</comment>
<keyword evidence="4" id="KW-0645">Protease</keyword>
<proteinExistence type="inferred from homology"/>
<dbReference type="Proteomes" id="UP001149821">
    <property type="component" value="Unassembled WGS sequence"/>
</dbReference>
<evidence type="ECO:0000313" key="10">
    <source>
        <dbReference type="Proteomes" id="UP001149821"/>
    </source>
</evidence>
<dbReference type="PANTHER" id="PTHR11963:SF20">
    <property type="entry name" value="PEPTIDASE B"/>
    <property type="match status" value="1"/>
</dbReference>
<accession>A0ABT5QV69</accession>
<evidence type="ECO:0000256" key="5">
    <source>
        <dbReference type="ARBA" id="ARBA00022723"/>
    </source>
</evidence>